<evidence type="ECO:0000256" key="1">
    <source>
        <dbReference type="SAM" id="MobiDB-lite"/>
    </source>
</evidence>
<comment type="caution">
    <text evidence="2">The sequence shown here is derived from an EMBL/GenBank/DDBJ whole genome shotgun (WGS) entry which is preliminary data.</text>
</comment>
<keyword evidence="3" id="KW-1185">Reference proteome</keyword>
<reference evidence="3" key="1">
    <citation type="submission" date="2024-07" db="EMBL/GenBank/DDBJ databases">
        <title>Two chromosome-level genome assemblies of Korean endemic species Abeliophyllum distichum and Forsythia ovata (Oleaceae).</title>
        <authorList>
            <person name="Jang H."/>
        </authorList>
    </citation>
    <scope>NUCLEOTIDE SEQUENCE [LARGE SCALE GENOMIC DNA]</scope>
</reference>
<sequence>MTLSGSASYYFNRGGVGGSGPNAAVAGGCLGRHKPAGYIFWPILIPSRTSTLQFNSVLGMVAASNVSPGGDSGKKKRGRPRKYGPEETSIALSPMSFTPSSRVISSGEKSREFLRFCIGIGNPLETMAMKAFLLQKFSVWL</sequence>
<dbReference type="Proteomes" id="UP001604336">
    <property type="component" value="Unassembled WGS sequence"/>
</dbReference>
<proteinExistence type="predicted"/>
<name>A0ABD1U0E7_9LAMI</name>
<dbReference type="EMBL" id="JBFOLK010000004">
    <property type="protein sequence ID" value="KAL2518471.1"/>
    <property type="molecule type" value="Genomic_DNA"/>
</dbReference>
<accession>A0ABD1U0E7</accession>
<gene>
    <name evidence="2" type="ORF">Adt_14718</name>
</gene>
<protein>
    <submittedName>
        <fullName evidence="2">AT-hook motif nuclear-localized protein</fullName>
    </submittedName>
</protein>
<feature type="region of interest" description="Disordered" evidence="1">
    <location>
        <begin position="63"/>
        <end position="87"/>
    </location>
</feature>
<dbReference type="AlphaFoldDB" id="A0ABD1U0E7"/>
<evidence type="ECO:0000313" key="3">
    <source>
        <dbReference type="Proteomes" id="UP001604336"/>
    </source>
</evidence>
<organism evidence="2 3">
    <name type="scientific">Abeliophyllum distichum</name>
    <dbReference type="NCBI Taxonomy" id="126358"/>
    <lineage>
        <taxon>Eukaryota</taxon>
        <taxon>Viridiplantae</taxon>
        <taxon>Streptophyta</taxon>
        <taxon>Embryophyta</taxon>
        <taxon>Tracheophyta</taxon>
        <taxon>Spermatophyta</taxon>
        <taxon>Magnoliopsida</taxon>
        <taxon>eudicotyledons</taxon>
        <taxon>Gunneridae</taxon>
        <taxon>Pentapetalae</taxon>
        <taxon>asterids</taxon>
        <taxon>lamiids</taxon>
        <taxon>Lamiales</taxon>
        <taxon>Oleaceae</taxon>
        <taxon>Forsythieae</taxon>
        <taxon>Abeliophyllum</taxon>
    </lineage>
</organism>
<evidence type="ECO:0000313" key="2">
    <source>
        <dbReference type="EMBL" id="KAL2518471.1"/>
    </source>
</evidence>